<evidence type="ECO:0000313" key="4">
    <source>
        <dbReference type="EMBL" id="CAG2243806.1"/>
    </source>
</evidence>
<dbReference type="GO" id="GO:0003677">
    <property type="term" value="F:DNA binding"/>
    <property type="evidence" value="ECO:0007669"/>
    <property type="project" value="InterPro"/>
</dbReference>
<dbReference type="PANTHER" id="PTHR33050">
    <property type="entry name" value="REVERSE TRANSCRIPTASE DOMAIN-CONTAINING PROTEIN"/>
    <property type="match status" value="1"/>
</dbReference>
<dbReference type="GO" id="GO:0006310">
    <property type="term" value="P:DNA recombination"/>
    <property type="evidence" value="ECO:0007669"/>
    <property type="project" value="UniProtKB-KW"/>
</dbReference>
<dbReference type="InterPro" id="IPR011010">
    <property type="entry name" value="DNA_brk_join_enz"/>
</dbReference>
<keyword evidence="1" id="KW-0233">DNA recombination</keyword>
<feature type="region of interest" description="Disordered" evidence="2">
    <location>
        <begin position="135"/>
        <end position="174"/>
    </location>
</feature>
<dbReference type="GO" id="GO:0015074">
    <property type="term" value="P:DNA integration"/>
    <property type="evidence" value="ECO:0007669"/>
    <property type="project" value="InterPro"/>
</dbReference>
<reference evidence="4" key="1">
    <citation type="submission" date="2021-03" db="EMBL/GenBank/DDBJ databases">
        <authorList>
            <person name="Bekaert M."/>
        </authorList>
    </citation>
    <scope>NUCLEOTIDE SEQUENCE</scope>
</reference>
<dbReference type="InterPro" id="IPR043502">
    <property type="entry name" value="DNA/RNA_pol_sf"/>
</dbReference>
<dbReference type="CDD" id="cd09275">
    <property type="entry name" value="RNase_HI_RT_DIRS1"/>
    <property type="match status" value="1"/>
</dbReference>
<dbReference type="InterPro" id="IPR052055">
    <property type="entry name" value="Hepadnavirus_pol/RT"/>
</dbReference>
<evidence type="ECO:0000259" key="3">
    <source>
        <dbReference type="PROSITE" id="PS50878"/>
    </source>
</evidence>
<dbReference type="PROSITE" id="PS50878">
    <property type="entry name" value="RT_POL"/>
    <property type="match status" value="1"/>
</dbReference>
<keyword evidence="5" id="KW-1185">Reference proteome</keyword>
<accession>A0A8S3UK11</accession>
<dbReference type="Proteomes" id="UP000683360">
    <property type="component" value="Unassembled WGS sequence"/>
</dbReference>
<name>A0A8S3UK11_MYTED</name>
<dbReference type="SUPFAM" id="SSF56672">
    <property type="entry name" value="DNA/RNA polymerases"/>
    <property type="match status" value="1"/>
</dbReference>
<dbReference type="AlphaFoldDB" id="A0A8S3UK11"/>
<evidence type="ECO:0000313" key="5">
    <source>
        <dbReference type="Proteomes" id="UP000683360"/>
    </source>
</evidence>
<evidence type="ECO:0000256" key="1">
    <source>
        <dbReference type="ARBA" id="ARBA00023172"/>
    </source>
</evidence>
<dbReference type="InterPro" id="IPR000477">
    <property type="entry name" value="RT_dom"/>
</dbReference>
<protein>
    <recommendedName>
        <fullName evidence="3">Reverse transcriptase domain-containing protein</fullName>
    </recommendedName>
</protein>
<dbReference type="SUPFAM" id="SSF56349">
    <property type="entry name" value="DNA breaking-rejoining enzymes"/>
    <property type="match status" value="1"/>
</dbReference>
<feature type="domain" description="Reverse transcriptase" evidence="3">
    <location>
        <begin position="318"/>
        <end position="531"/>
    </location>
</feature>
<dbReference type="Gene3D" id="1.10.443.10">
    <property type="entry name" value="Intergrase catalytic core"/>
    <property type="match status" value="1"/>
</dbReference>
<gene>
    <name evidence="4" type="ORF">MEDL_55896</name>
</gene>
<dbReference type="InterPro" id="IPR013762">
    <property type="entry name" value="Integrase-like_cat_sf"/>
</dbReference>
<dbReference type="Pfam" id="PF00078">
    <property type="entry name" value="RVT_1"/>
    <property type="match status" value="1"/>
</dbReference>
<proteinExistence type="predicted"/>
<dbReference type="EMBL" id="CAJPWZ010002715">
    <property type="protein sequence ID" value="CAG2243806.1"/>
    <property type="molecule type" value="Genomic_DNA"/>
</dbReference>
<sequence length="1091" mass="124116">MLECRKLDRTTFDRSGCTWEACEYVNRIKHGNMLMVLPPVLKKRYSLKGMKLVPVIKRIRPGQPESLKGLARMNKELKTENLNMEEIAQHVKVLTGEDLDEICQLSGRSDDDVGEARWILHSLIIYANEFGQPKGQDLQVSEGDSAPIQSTSDMDTQPKAGKRKPDSSTASDTLEDRIASLEKKTKVEIITELKDKGTTDTTIGDSFVQIPEWELESGFDPLNVTVREKPAWLTLKGRVPSLTNLSPRAEEVYHDNVLFDIDSLQLRDPDKFVSGQLHNCVSEWRLILDENAHQDVVKWLEDGVDVGEFFRRFKGNFKGRNYDSEIPPRNYFQNAAICKNTLLFYIKRIVRENFNWVHQTFGKEPSKPRLCHDERYLNLWVKDLPFHLENLKDVHRLVQENALMITCDEKSGYDHVNLQESSQTYFGIQFGGFYMTYTTLPFGWKASPFIYQSIGICVTSYLRQLDVINTLYIDDRFVVTGGSKNSDDAILEASKITYMVLQLLTRLGYTLSLSKCSLIPGTCKKFLGFLVDSVKQAYILPDDKKLKFIDLRKSILLMDEVDLRTLQRFCGKCISLTLAVPGCKLFCREVNAAISTCVKNSRKVKVLGPLRDELMHWRFLDTWTGYSKWRSEFHKVIELSTDSSGFRYGASVKLEASTMTLGDYWDTNDCRPIHEKEADAVLKSLQSLDSSLQDSRVDLFTDNMAVIAAWENQGCKSRALSCSMKEIFSHVSTYNIDLHLKYVPSCLNEADAPSRLTNTADSMLSEESWLLVESLYGPHSVDLMSLDSNVMKSSTGVPLKHFTHGLPHVLQELICSQNLRSEQNPYVYPPFVLVFPVLSLLVRAGHFLYNYCPRNATFTNMVANFEILPVESVCLGMKGDKGVVKTYQNVAFILDKAKPIFLTKIRSISAFISRELQKDGSKLKEKFVLYRDQAWFKLQYFAGDRASDLSIVVAQEVKFLKDGSGFVFQHTFGKTLRGKKGRSNSFVIKRCDDNVVCPVKGLLDFVQFAHSCNVDLTKGYLFRVVSESGRVLEKPVSYSVVYERLRYYLSTLGIYEGETPHSFRSGCTVTMALSDSASKCSRSDNSRWVVR</sequence>
<dbReference type="Gene3D" id="3.30.70.270">
    <property type="match status" value="1"/>
</dbReference>
<evidence type="ECO:0000256" key="2">
    <source>
        <dbReference type="SAM" id="MobiDB-lite"/>
    </source>
</evidence>
<comment type="caution">
    <text evidence="4">The sequence shown here is derived from an EMBL/GenBank/DDBJ whole genome shotgun (WGS) entry which is preliminary data.</text>
</comment>
<organism evidence="4 5">
    <name type="scientific">Mytilus edulis</name>
    <name type="common">Blue mussel</name>
    <dbReference type="NCBI Taxonomy" id="6550"/>
    <lineage>
        <taxon>Eukaryota</taxon>
        <taxon>Metazoa</taxon>
        <taxon>Spiralia</taxon>
        <taxon>Lophotrochozoa</taxon>
        <taxon>Mollusca</taxon>
        <taxon>Bivalvia</taxon>
        <taxon>Autobranchia</taxon>
        <taxon>Pteriomorphia</taxon>
        <taxon>Mytilida</taxon>
        <taxon>Mytiloidea</taxon>
        <taxon>Mytilidae</taxon>
        <taxon>Mytilinae</taxon>
        <taxon>Mytilus</taxon>
    </lineage>
</organism>
<dbReference type="PANTHER" id="PTHR33050:SF7">
    <property type="entry name" value="RIBONUCLEASE H"/>
    <property type="match status" value="1"/>
</dbReference>
<dbReference type="InterPro" id="IPR043128">
    <property type="entry name" value="Rev_trsase/Diguanyl_cyclase"/>
</dbReference>
<dbReference type="OrthoDB" id="6097038at2759"/>